<dbReference type="Proteomes" id="UP000482487">
    <property type="component" value="Unassembled WGS sequence"/>
</dbReference>
<reference evidence="2 3" key="1">
    <citation type="submission" date="2020-01" db="EMBL/GenBank/DDBJ databases">
        <title>Genome sequence of Desulfovibrio aerotolerans DSM 16695(T).</title>
        <authorList>
            <person name="Karnachuk O."/>
            <person name="Avakyan M."/>
            <person name="Mardanov A."/>
            <person name="Kadnikov V."/>
            <person name="Ravin N."/>
        </authorList>
    </citation>
    <scope>NUCLEOTIDE SEQUENCE [LARGE SCALE GENOMIC DNA]</scope>
    <source>
        <strain evidence="2 3">DSM 16695</strain>
    </source>
</reference>
<comment type="caution">
    <text evidence="2">The sequence shown here is derived from an EMBL/GenBank/DDBJ whole genome shotgun (WGS) entry which is preliminary data.</text>
</comment>
<evidence type="ECO:0000313" key="3">
    <source>
        <dbReference type="Proteomes" id="UP000482487"/>
    </source>
</evidence>
<accession>A0A7C9MHI2</accession>
<evidence type="ECO:0000313" key="2">
    <source>
        <dbReference type="EMBL" id="MYL81889.1"/>
    </source>
</evidence>
<feature type="region of interest" description="Disordered" evidence="1">
    <location>
        <begin position="25"/>
        <end position="61"/>
    </location>
</feature>
<dbReference type="AlphaFoldDB" id="A0A7C9MHI2"/>
<gene>
    <name evidence="2" type="ORF">GTA51_01900</name>
</gene>
<keyword evidence="3" id="KW-1185">Reference proteome</keyword>
<protein>
    <submittedName>
        <fullName evidence="2">Uncharacterized protein</fullName>
    </submittedName>
</protein>
<dbReference type="EMBL" id="WVUD01000002">
    <property type="protein sequence ID" value="MYL81889.1"/>
    <property type="molecule type" value="Genomic_DNA"/>
</dbReference>
<evidence type="ECO:0000256" key="1">
    <source>
        <dbReference type="SAM" id="MobiDB-lite"/>
    </source>
</evidence>
<name>A0A7C9MHI2_9BACT</name>
<sequence length="61" mass="7026">MRAGITIWRGTGFAIKRHGWSAGFPTDASWKQRQNQTRQTQEIRFPALPAQRQEQRATSNV</sequence>
<dbReference type="RefSeq" id="WP_160958208.1">
    <property type="nucleotide sequence ID" value="NZ_WVUD01000002.1"/>
</dbReference>
<proteinExistence type="predicted"/>
<feature type="compositionally biased region" description="Polar residues" evidence="1">
    <location>
        <begin position="29"/>
        <end position="42"/>
    </location>
</feature>
<organism evidence="2 3">
    <name type="scientific">Solidesulfovibrio aerotolerans</name>
    <dbReference type="NCBI Taxonomy" id="295255"/>
    <lineage>
        <taxon>Bacteria</taxon>
        <taxon>Pseudomonadati</taxon>
        <taxon>Thermodesulfobacteriota</taxon>
        <taxon>Desulfovibrionia</taxon>
        <taxon>Desulfovibrionales</taxon>
        <taxon>Desulfovibrionaceae</taxon>
        <taxon>Solidesulfovibrio</taxon>
    </lineage>
</organism>